<dbReference type="InterPro" id="IPR028082">
    <property type="entry name" value="Peripla_BP_I"/>
</dbReference>
<dbReference type="Pfam" id="PF00532">
    <property type="entry name" value="Peripla_BP_1"/>
    <property type="match status" value="1"/>
</dbReference>
<proteinExistence type="predicted"/>
<dbReference type="Proteomes" id="UP000315751">
    <property type="component" value="Unassembled WGS sequence"/>
</dbReference>
<dbReference type="CDD" id="cd01392">
    <property type="entry name" value="HTH_LacI"/>
    <property type="match status" value="1"/>
</dbReference>
<organism evidence="5 6">
    <name type="scientific">Nitrospirillum amazonense</name>
    <dbReference type="NCBI Taxonomy" id="28077"/>
    <lineage>
        <taxon>Bacteria</taxon>
        <taxon>Pseudomonadati</taxon>
        <taxon>Pseudomonadota</taxon>
        <taxon>Alphaproteobacteria</taxon>
        <taxon>Rhodospirillales</taxon>
        <taxon>Azospirillaceae</taxon>
        <taxon>Nitrospirillum</taxon>
    </lineage>
</organism>
<dbReference type="Gene3D" id="3.40.50.2300">
    <property type="match status" value="2"/>
</dbReference>
<keyword evidence="2" id="KW-0238">DNA-binding</keyword>
<dbReference type="RefSeq" id="WP_145736443.1">
    <property type="nucleotide sequence ID" value="NZ_VITR01000025.1"/>
</dbReference>
<evidence type="ECO:0000256" key="1">
    <source>
        <dbReference type="ARBA" id="ARBA00023015"/>
    </source>
</evidence>
<keyword evidence="6" id="KW-1185">Reference proteome</keyword>
<dbReference type="EMBL" id="VITR01000025">
    <property type="protein sequence ID" value="TWB34552.1"/>
    <property type="molecule type" value="Genomic_DNA"/>
</dbReference>
<dbReference type="Pfam" id="PF00356">
    <property type="entry name" value="LacI"/>
    <property type="match status" value="1"/>
</dbReference>
<dbReference type="SUPFAM" id="SSF47413">
    <property type="entry name" value="lambda repressor-like DNA-binding domains"/>
    <property type="match status" value="1"/>
</dbReference>
<comment type="caution">
    <text evidence="5">The sequence shown here is derived from an EMBL/GenBank/DDBJ whole genome shotgun (WGS) entry which is preliminary data.</text>
</comment>
<dbReference type="SUPFAM" id="SSF53822">
    <property type="entry name" value="Periplasmic binding protein-like I"/>
    <property type="match status" value="1"/>
</dbReference>
<dbReference type="CDD" id="cd06267">
    <property type="entry name" value="PBP1_LacI_sugar_binding-like"/>
    <property type="match status" value="1"/>
</dbReference>
<protein>
    <submittedName>
        <fullName evidence="5">LacI family transcriptional regulator</fullName>
    </submittedName>
</protein>
<evidence type="ECO:0000313" key="6">
    <source>
        <dbReference type="Proteomes" id="UP000315751"/>
    </source>
</evidence>
<evidence type="ECO:0000313" key="5">
    <source>
        <dbReference type="EMBL" id="TWB34552.1"/>
    </source>
</evidence>
<reference evidence="5 6" key="1">
    <citation type="submission" date="2019-06" db="EMBL/GenBank/DDBJ databases">
        <title>Genomic Encyclopedia of Type Strains, Phase IV (KMG-V): Genome sequencing to study the core and pangenomes of soil and plant-associated prokaryotes.</title>
        <authorList>
            <person name="Whitman W."/>
        </authorList>
    </citation>
    <scope>NUCLEOTIDE SEQUENCE [LARGE SCALE GENOMIC DNA]</scope>
    <source>
        <strain evidence="5 6">BR 11622</strain>
    </source>
</reference>
<gene>
    <name evidence="5" type="ORF">FBZ90_12522</name>
</gene>
<dbReference type="SMART" id="SM00354">
    <property type="entry name" value="HTH_LACI"/>
    <property type="match status" value="1"/>
</dbReference>
<dbReference type="GO" id="GO:0003700">
    <property type="term" value="F:DNA-binding transcription factor activity"/>
    <property type="evidence" value="ECO:0007669"/>
    <property type="project" value="TreeGrafter"/>
</dbReference>
<keyword evidence="3" id="KW-0804">Transcription</keyword>
<name>A0A560GKP6_9PROT</name>
<sequence length="357" mass="38077">MAARMKDIAVDLGLSVVTVSKALRDHPDIGEATRRRVLERATELGYQPNLTARSLVTGQSWTIGLIVPDLLHPFFAGIAKAISGDIRPHGYGLLISSSDEDAEVERQQIRHLLARQVDVIVLASTQATADGLRDMAEQRTPHILLDRRFADADAHFVGNDDEAVGALATRHLIAQGCRRIAHLRGPAVSTAAGRLAGYRQALAEHGLPPAPGHVADLGPSGDHRGEEAGYAAARRLLAMSPRPDGLFCYNDPSALGAMRAVLEMGLSIPGDIAIIGCGNLSYADFLRIPLSSIDQGAKAIGQRVADLAVSLAGTRNLVGRNLVGGNLPDRNLPAPCHVDFIPPRLVARASTLRFNEE</sequence>
<dbReference type="Gene3D" id="1.10.260.40">
    <property type="entry name" value="lambda repressor-like DNA-binding domains"/>
    <property type="match status" value="1"/>
</dbReference>
<accession>A0A560GKP6</accession>
<feature type="domain" description="HTH lacI-type" evidence="4">
    <location>
        <begin position="3"/>
        <end position="57"/>
    </location>
</feature>
<keyword evidence="1" id="KW-0805">Transcription regulation</keyword>
<dbReference type="PANTHER" id="PTHR30146">
    <property type="entry name" value="LACI-RELATED TRANSCRIPTIONAL REPRESSOR"/>
    <property type="match status" value="1"/>
</dbReference>
<dbReference type="AlphaFoldDB" id="A0A560GKP6"/>
<evidence type="ECO:0000256" key="3">
    <source>
        <dbReference type="ARBA" id="ARBA00023163"/>
    </source>
</evidence>
<evidence type="ECO:0000259" key="4">
    <source>
        <dbReference type="PROSITE" id="PS50932"/>
    </source>
</evidence>
<dbReference type="InterPro" id="IPR000843">
    <property type="entry name" value="HTH_LacI"/>
</dbReference>
<dbReference type="PANTHER" id="PTHR30146:SF109">
    <property type="entry name" value="HTH-TYPE TRANSCRIPTIONAL REGULATOR GALS"/>
    <property type="match status" value="1"/>
</dbReference>
<dbReference type="PROSITE" id="PS50932">
    <property type="entry name" value="HTH_LACI_2"/>
    <property type="match status" value="1"/>
</dbReference>
<dbReference type="InterPro" id="IPR001761">
    <property type="entry name" value="Peripla_BP/Lac1_sug-bd_dom"/>
</dbReference>
<evidence type="ECO:0000256" key="2">
    <source>
        <dbReference type="ARBA" id="ARBA00023125"/>
    </source>
</evidence>
<dbReference type="GO" id="GO:0000976">
    <property type="term" value="F:transcription cis-regulatory region binding"/>
    <property type="evidence" value="ECO:0007669"/>
    <property type="project" value="TreeGrafter"/>
</dbReference>
<dbReference type="OrthoDB" id="7170131at2"/>
<dbReference type="InterPro" id="IPR010982">
    <property type="entry name" value="Lambda_DNA-bd_dom_sf"/>
</dbReference>